<keyword evidence="2 5" id="KW-0812">Transmembrane</keyword>
<evidence type="ECO:0000256" key="3">
    <source>
        <dbReference type="ARBA" id="ARBA00022989"/>
    </source>
</evidence>
<sequence length="279" mass="30896">MQWRGRRMSSNTGRGGGPAKIGGLGLIIFALIYSFFGGNVSDVINMAGAGQTQQVEQQASDPARRNMEDMLSVVLADTEDVWHQKFAEVGERYEEPKLMFFEEQVRSGCGVAGKSTGPFYCPVDKTIYMDVTFANDLQRKFGGQGGDFAMAYVLAHEVGHHVQNQSGLLMHVHKLQQQMSEADAKKYSVALELHADYLAGVFAYYVQQKGYLDAGDIEEAINAAKTVGDDHLQKITQGQIRPEEFTHGTSAQRAEWFRRGMQYHDFGHGDTFGALGLQI</sequence>
<dbReference type="InterPro" id="IPR007343">
    <property type="entry name" value="Uncharacterised_pept_Zn_put"/>
</dbReference>
<evidence type="ECO:0000313" key="6">
    <source>
        <dbReference type="EMBL" id="MBB6477701.1"/>
    </source>
</evidence>
<name>A0A841R2V5_9FIRM</name>
<dbReference type="PANTHER" id="PTHR30168">
    <property type="entry name" value="PUTATIVE MEMBRANE PROTEIN YPFJ"/>
    <property type="match status" value="1"/>
</dbReference>
<dbReference type="RefSeq" id="WP_024065388.1">
    <property type="nucleotide sequence ID" value="NZ_CABWNB010000002.1"/>
</dbReference>
<evidence type="ECO:0008006" key="8">
    <source>
        <dbReference type="Google" id="ProtNLM"/>
    </source>
</evidence>
<dbReference type="AlphaFoldDB" id="A0A841R2V5"/>
<dbReference type="GeneID" id="93486012"/>
<dbReference type="OrthoDB" id="9774900at2"/>
<dbReference type="GO" id="GO:0016020">
    <property type="term" value="C:membrane"/>
    <property type="evidence" value="ECO:0007669"/>
    <property type="project" value="UniProtKB-SubCell"/>
</dbReference>
<evidence type="ECO:0000256" key="4">
    <source>
        <dbReference type="ARBA" id="ARBA00023136"/>
    </source>
</evidence>
<reference evidence="6 7" key="1">
    <citation type="submission" date="2020-08" db="EMBL/GenBank/DDBJ databases">
        <title>Genomic Encyclopedia of Type Strains, Phase IV (KMG-IV): sequencing the most valuable type-strain genomes for metagenomic binning, comparative biology and taxonomic classification.</title>
        <authorList>
            <person name="Goeker M."/>
        </authorList>
    </citation>
    <scope>NUCLEOTIDE SEQUENCE [LARGE SCALE GENOMIC DNA]</scope>
    <source>
        <strain evidence="6 7">DSM 21255</strain>
    </source>
</reference>
<keyword evidence="7" id="KW-1185">Reference proteome</keyword>
<dbReference type="Proteomes" id="UP000591941">
    <property type="component" value="Unassembled WGS sequence"/>
</dbReference>
<dbReference type="EMBL" id="JACHHI010000003">
    <property type="protein sequence ID" value="MBB6477701.1"/>
    <property type="molecule type" value="Genomic_DNA"/>
</dbReference>
<accession>A0A841R2V5</accession>
<evidence type="ECO:0000256" key="5">
    <source>
        <dbReference type="SAM" id="Phobius"/>
    </source>
</evidence>
<feature type="transmembrane region" description="Helical" evidence="5">
    <location>
        <begin position="21"/>
        <end position="38"/>
    </location>
</feature>
<evidence type="ECO:0000256" key="2">
    <source>
        <dbReference type="ARBA" id="ARBA00022692"/>
    </source>
</evidence>
<keyword evidence="3 5" id="KW-1133">Transmembrane helix</keyword>
<comment type="subcellular location">
    <subcellularLocation>
        <location evidence="1">Membrane</location>
        <topology evidence="1">Single-pass membrane protein</topology>
    </subcellularLocation>
</comment>
<dbReference type="Pfam" id="PF04228">
    <property type="entry name" value="Zn_peptidase"/>
    <property type="match status" value="1"/>
</dbReference>
<dbReference type="PANTHER" id="PTHR30168:SF0">
    <property type="entry name" value="INNER MEMBRANE PROTEIN"/>
    <property type="match status" value="1"/>
</dbReference>
<proteinExistence type="predicted"/>
<comment type="caution">
    <text evidence="6">The sequence shown here is derived from an EMBL/GenBank/DDBJ whole genome shotgun (WGS) entry which is preliminary data.</text>
</comment>
<evidence type="ECO:0000256" key="1">
    <source>
        <dbReference type="ARBA" id="ARBA00004167"/>
    </source>
</evidence>
<gene>
    <name evidence="6" type="ORF">HNR45_000734</name>
</gene>
<protein>
    <recommendedName>
        <fullName evidence="8">Metalloprotease</fullName>
    </recommendedName>
</protein>
<keyword evidence="4 5" id="KW-0472">Membrane</keyword>
<organism evidence="6 7">
    <name type="scientific">Negativicoccus succinicivorans</name>
    <dbReference type="NCBI Taxonomy" id="620903"/>
    <lineage>
        <taxon>Bacteria</taxon>
        <taxon>Bacillati</taxon>
        <taxon>Bacillota</taxon>
        <taxon>Negativicutes</taxon>
        <taxon>Veillonellales</taxon>
        <taxon>Veillonellaceae</taxon>
        <taxon>Negativicoccus</taxon>
    </lineage>
</organism>
<evidence type="ECO:0000313" key="7">
    <source>
        <dbReference type="Proteomes" id="UP000591941"/>
    </source>
</evidence>